<dbReference type="HOGENOM" id="CLU_1754809_0_0_2"/>
<proteinExistence type="predicted"/>
<dbReference type="KEGG" id="tsi:TSIB_0748"/>
<dbReference type="Proteomes" id="UP000009079">
    <property type="component" value="Chromosome"/>
</dbReference>
<protein>
    <submittedName>
        <fullName evidence="1">Uncharacterized protein</fullName>
    </submittedName>
</protein>
<dbReference type="eggNOG" id="arCOG13125">
    <property type="taxonomic scope" value="Archaea"/>
</dbReference>
<organism evidence="1 2">
    <name type="scientific">Thermococcus sibiricus (strain DSM 12597 / MM 739)</name>
    <dbReference type="NCBI Taxonomy" id="604354"/>
    <lineage>
        <taxon>Archaea</taxon>
        <taxon>Methanobacteriati</taxon>
        <taxon>Methanobacteriota</taxon>
        <taxon>Thermococci</taxon>
        <taxon>Thermococcales</taxon>
        <taxon>Thermococcaceae</taxon>
        <taxon>Thermococcus</taxon>
    </lineage>
</organism>
<evidence type="ECO:0000313" key="2">
    <source>
        <dbReference type="Proteomes" id="UP000009079"/>
    </source>
</evidence>
<sequence length="148" mass="17261">MLLCMSFRYKAYYMTIMYSGKINTFKNTCGPLIWGSNMRGEDTIKYPSLLSLSREILIAKLQQAVLERSDLRPFFRENQKNDKLEFVIPINCLSMLEKCVLDELNYPKKSVRIENRFVKAFVIIPGYIQKSDPGLAEDMIKAYNKLLK</sequence>
<evidence type="ECO:0000313" key="1">
    <source>
        <dbReference type="EMBL" id="ACS89809.1"/>
    </source>
</evidence>
<reference evidence="1 2" key="1">
    <citation type="journal article" date="2009" name="Appl. Environ. Microbiol.">
        <title>Metabolic versatility and indigenous origin of the archaeon Thermococcus sibiricus, isolated from a siberian oil reservoir, as revealed by genome analysis.</title>
        <authorList>
            <person name="Mardanov A.V."/>
            <person name="Ravin N.V."/>
            <person name="Svetlitchnyi V.A."/>
            <person name="Beletsky A.V."/>
            <person name="Miroshnichenko M.L."/>
            <person name="Bonch-Osmolovskaya E.A."/>
            <person name="Skryabin K.G."/>
        </authorList>
    </citation>
    <scope>NUCLEOTIDE SEQUENCE [LARGE SCALE GENOMIC DNA]</scope>
    <source>
        <strain evidence="2">DSM 12597 / MM 739</strain>
    </source>
</reference>
<accession>C6A2G4</accession>
<keyword evidence="2" id="KW-1185">Reference proteome</keyword>
<dbReference type="EMBL" id="CP001463">
    <property type="protein sequence ID" value="ACS89809.1"/>
    <property type="molecule type" value="Genomic_DNA"/>
</dbReference>
<name>C6A2G4_THESM</name>
<gene>
    <name evidence="1" type="ordered locus">TSIB_0748</name>
</gene>
<dbReference type="AlphaFoldDB" id="C6A2G4"/>